<dbReference type="AlphaFoldDB" id="A0A3S0IAM1"/>
<dbReference type="OrthoDB" id="27442at2"/>
<dbReference type="Pfam" id="PF00583">
    <property type="entry name" value="Acetyltransf_1"/>
    <property type="match status" value="1"/>
</dbReference>
<keyword evidence="1 4" id="KW-0808">Transferase</keyword>
<dbReference type="GO" id="GO:0016747">
    <property type="term" value="F:acyltransferase activity, transferring groups other than amino-acyl groups"/>
    <property type="evidence" value="ECO:0007669"/>
    <property type="project" value="InterPro"/>
</dbReference>
<dbReference type="InterPro" id="IPR000182">
    <property type="entry name" value="GNAT_dom"/>
</dbReference>
<organism evidence="4 5">
    <name type="scientific">Variovorax gossypii</name>
    <dbReference type="NCBI Taxonomy" id="1679495"/>
    <lineage>
        <taxon>Bacteria</taxon>
        <taxon>Pseudomonadati</taxon>
        <taxon>Pseudomonadota</taxon>
        <taxon>Betaproteobacteria</taxon>
        <taxon>Burkholderiales</taxon>
        <taxon>Comamonadaceae</taxon>
        <taxon>Variovorax</taxon>
    </lineage>
</organism>
<proteinExistence type="predicted"/>
<dbReference type="InterPro" id="IPR050832">
    <property type="entry name" value="Bact_Acetyltransf"/>
</dbReference>
<dbReference type="CDD" id="cd04301">
    <property type="entry name" value="NAT_SF"/>
    <property type="match status" value="1"/>
</dbReference>
<protein>
    <submittedName>
        <fullName evidence="4">GNAT family N-acetyltransferase</fullName>
    </submittedName>
</protein>
<dbReference type="EMBL" id="RXOE01000009">
    <property type="protein sequence ID" value="RTQ31420.1"/>
    <property type="molecule type" value="Genomic_DNA"/>
</dbReference>
<feature type="domain" description="N-acetyltransferase" evidence="3">
    <location>
        <begin position="1"/>
        <end position="161"/>
    </location>
</feature>
<dbReference type="PROSITE" id="PS51186">
    <property type="entry name" value="GNAT"/>
    <property type="match status" value="1"/>
</dbReference>
<gene>
    <name evidence="4" type="ORF">EJP69_25580</name>
</gene>
<evidence type="ECO:0000259" key="3">
    <source>
        <dbReference type="PROSITE" id="PS51186"/>
    </source>
</evidence>
<reference evidence="4 5" key="1">
    <citation type="submission" date="2018-12" db="EMBL/GenBank/DDBJ databases">
        <title>The genome of Variovorax gossypii DSM 100435.</title>
        <authorList>
            <person name="Gao J."/>
            <person name="Sun J."/>
        </authorList>
    </citation>
    <scope>NUCLEOTIDE SEQUENCE [LARGE SCALE GENOMIC DNA]</scope>
    <source>
        <strain evidence="4 5">DSM 100435</strain>
    </source>
</reference>
<accession>A0A3S0IAM1</accession>
<sequence>MQIEQARPTEAATVAAVLNEAAQWIAAEGRPLWSAADVALERIQRDTDAGSYFIARSNGDVAGVMRLDLEDPHFWPEIEAGTSLYVHKLAVRRAAAGQGVPLQLLAFARERARGIGRPFLRLDCVADRAPLRSLYERFGFSLHSVIRKGESSFARYELAVQSPDSSSS</sequence>
<evidence type="ECO:0000256" key="1">
    <source>
        <dbReference type="ARBA" id="ARBA00022679"/>
    </source>
</evidence>
<dbReference type="RefSeq" id="WP_093199673.1">
    <property type="nucleotide sequence ID" value="NZ_RXOE01000009.1"/>
</dbReference>
<keyword evidence="2" id="KW-0012">Acyltransferase</keyword>
<dbReference type="InterPro" id="IPR016181">
    <property type="entry name" value="Acyl_CoA_acyltransferase"/>
</dbReference>
<dbReference type="Gene3D" id="3.40.630.30">
    <property type="match status" value="1"/>
</dbReference>
<dbReference type="PANTHER" id="PTHR43877:SF2">
    <property type="entry name" value="AMINOALKYLPHOSPHONATE N-ACETYLTRANSFERASE-RELATED"/>
    <property type="match status" value="1"/>
</dbReference>
<dbReference type="PANTHER" id="PTHR43877">
    <property type="entry name" value="AMINOALKYLPHOSPHONATE N-ACETYLTRANSFERASE-RELATED-RELATED"/>
    <property type="match status" value="1"/>
</dbReference>
<dbReference type="SUPFAM" id="SSF55729">
    <property type="entry name" value="Acyl-CoA N-acyltransferases (Nat)"/>
    <property type="match status" value="1"/>
</dbReference>
<evidence type="ECO:0000313" key="5">
    <source>
        <dbReference type="Proteomes" id="UP000267418"/>
    </source>
</evidence>
<evidence type="ECO:0000256" key="2">
    <source>
        <dbReference type="ARBA" id="ARBA00023315"/>
    </source>
</evidence>
<comment type="caution">
    <text evidence="4">The sequence shown here is derived from an EMBL/GenBank/DDBJ whole genome shotgun (WGS) entry which is preliminary data.</text>
</comment>
<dbReference type="Proteomes" id="UP000267418">
    <property type="component" value="Unassembled WGS sequence"/>
</dbReference>
<name>A0A3S0IAM1_9BURK</name>
<keyword evidence="5" id="KW-1185">Reference proteome</keyword>
<evidence type="ECO:0000313" key="4">
    <source>
        <dbReference type="EMBL" id="RTQ31420.1"/>
    </source>
</evidence>